<sequence length="272" mass="30041">MAGIAEASPYMDCGPDFANAGHTSLPFPPADREGTSTTIWPNLCHSSTGLEHSNVFLPTLPWQNAEWDISQGFLKYPDPSSNSPPAESVTSRSESSLSAGMIWDYQNDQLPQGREYSPSTTASSTSDHLTTIKPSSLHSFNEPSTCTKPKKTRKSSVEEGGVTKRPRRTKSPEEQAASRARIREKNRVAADKCRGRQRVAVEKLSSRHDALEDENRQLSQILKDLVAERIVLKNMLLEHGSCGCELIEGYLRDSAVRWVKQVESQSINVEAA</sequence>
<feature type="region of interest" description="Disordered" evidence="5">
    <location>
        <begin position="76"/>
        <end position="97"/>
    </location>
</feature>
<dbReference type="Pfam" id="PF00170">
    <property type="entry name" value="bZIP_1"/>
    <property type="match status" value="1"/>
</dbReference>
<evidence type="ECO:0000256" key="2">
    <source>
        <dbReference type="ARBA" id="ARBA00023125"/>
    </source>
</evidence>
<feature type="compositionally biased region" description="Low complexity" evidence="5">
    <location>
        <begin position="88"/>
        <end position="97"/>
    </location>
</feature>
<dbReference type="RefSeq" id="XP_013952283.1">
    <property type="nucleotide sequence ID" value="XM_014096808.1"/>
</dbReference>
<dbReference type="PRINTS" id="PR00043">
    <property type="entry name" value="LEUZIPPRJUN"/>
</dbReference>
<evidence type="ECO:0000313" key="7">
    <source>
        <dbReference type="EMBL" id="EHK18085.1"/>
    </source>
</evidence>
<evidence type="ECO:0000256" key="1">
    <source>
        <dbReference type="ARBA" id="ARBA00023015"/>
    </source>
</evidence>
<dbReference type="GeneID" id="25792009"/>
<evidence type="ECO:0000256" key="5">
    <source>
        <dbReference type="SAM" id="MobiDB-lite"/>
    </source>
</evidence>
<dbReference type="OMA" id="ADKCRGR"/>
<evidence type="ECO:0000313" key="8">
    <source>
        <dbReference type="Proteomes" id="UP000007115"/>
    </source>
</evidence>
<organism evidence="7 8">
    <name type="scientific">Hypocrea virens (strain Gv29-8 / FGSC 10586)</name>
    <name type="common">Gliocladium virens</name>
    <name type="synonym">Trichoderma virens</name>
    <dbReference type="NCBI Taxonomy" id="413071"/>
    <lineage>
        <taxon>Eukaryota</taxon>
        <taxon>Fungi</taxon>
        <taxon>Dikarya</taxon>
        <taxon>Ascomycota</taxon>
        <taxon>Pezizomycotina</taxon>
        <taxon>Sordariomycetes</taxon>
        <taxon>Hypocreomycetidae</taxon>
        <taxon>Hypocreales</taxon>
        <taxon>Hypocreaceae</taxon>
        <taxon>Trichoderma</taxon>
    </lineage>
</organism>
<dbReference type="GO" id="GO:0000978">
    <property type="term" value="F:RNA polymerase II cis-regulatory region sequence-specific DNA binding"/>
    <property type="evidence" value="ECO:0007669"/>
    <property type="project" value="TreeGrafter"/>
</dbReference>
<dbReference type="SUPFAM" id="SSF57959">
    <property type="entry name" value="Leucine zipper domain"/>
    <property type="match status" value="1"/>
</dbReference>
<dbReference type="CDD" id="cd14687">
    <property type="entry name" value="bZIP_ATF2"/>
    <property type="match status" value="1"/>
</dbReference>
<dbReference type="GO" id="GO:0000981">
    <property type="term" value="F:DNA-binding transcription factor activity, RNA polymerase II-specific"/>
    <property type="evidence" value="ECO:0007669"/>
    <property type="project" value="TreeGrafter"/>
</dbReference>
<dbReference type="eggNOG" id="KOG1414">
    <property type="taxonomic scope" value="Eukaryota"/>
</dbReference>
<name>G9N5P3_HYPVG</name>
<dbReference type="InterPro" id="IPR000837">
    <property type="entry name" value="AP-1"/>
</dbReference>
<evidence type="ECO:0000259" key="6">
    <source>
        <dbReference type="PROSITE" id="PS50217"/>
    </source>
</evidence>
<keyword evidence="2" id="KW-0238">DNA-binding</keyword>
<accession>G9N5P3</accession>
<evidence type="ECO:0000256" key="4">
    <source>
        <dbReference type="SAM" id="Coils"/>
    </source>
</evidence>
<dbReference type="GO" id="GO:0005634">
    <property type="term" value="C:nucleus"/>
    <property type="evidence" value="ECO:0007669"/>
    <property type="project" value="TreeGrafter"/>
</dbReference>
<dbReference type="HOGENOM" id="CLU_1001372_0_0_1"/>
<keyword evidence="4" id="KW-0175">Coiled coil</keyword>
<reference evidence="7 8" key="1">
    <citation type="journal article" date="2011" name="Genome Biol.">
        <title>Comparative genome sequence analysis underscores mycoparasitism as the ancestral life style of Trichoderma.</title>
        <authorList>
            <person name="Kubicek C.P."/>
            <person name="Herrera-Estrella A."/>
            <person name="Seidl-Seiboth V."/>
            <person name="Martinez D.A."/>
            <person name="Druzhinina I.S."/>
            <person name="Thon M."/>
            <person name="Zeilinger S."/>
            <person name="Casas-Flores S."/>
            <person name="Horwitz B.A."/>
            <person name="Mukherjee P.K."/>
            <person name="Mukherjee M."/>
            <person name="Kredics L."/>
            <person name="Alcaraz L.D."/>
            <person name="Aerts A."/>
            <person name="Antal Z."/>
            <person name="Atanasova L."/>
            <person name="Cervantes-Badillo M.G."/>
            <person name="Challacombe J."/>
            <person name="Chertkov O."/>
            <person name="McCluskey K."/>
            <person name="Coulpier F."/>
            <person name="Deshpande N."/>
            <person name="von Doehren H."/>
            <person name="Ebbole D.J."/>
            <person name="Esquivel-Naranjo E.U."/>
            <person name="Fekete E."/>
            <person name="Flipphi M."/>
            <person name="Glaser F."/>
            <person name="Gomez-Rodriguez E.Y."/>
            <person name="Gruber S."/>
            <person name="Han C."/>
            <person name="Henrissat B."/>
            <person name="Hermosa R."/>
            <person name="Hernandez-Onate M."/>
            <person name="Karaffa L."/>
            <person name="Kosti I."/>
            <person name="Le Crom S."/>
            <person name="Lindquist E."/>
            <person name="Lucas S."/>
            <person name="Luebeck M."/>
            <person name="Luebeck P.S."/>
            <person name="Margeot A."/>
            <person name="Metz B."/>
            <person name="Misra M."/>
            <person name="Nevalainen H."/>
            <person name="Omann M."/>
            <person name="Packer N."/>
            <person name="Perrone G."/>
            <person name="Uresti-Rivera E.E."/>
            <person name="Salamov A."/>
            <person name="Schmoll M."/>
            <person name="Seiboth B."/>
            <person name="Shapiro H."/>
            <person name="Sukno S."/>
            <person name="Tamayo-Ramos J.A."/>
            <person name="Tisch D."/>
            <person name="Wiest A."/>
            <person name="Wilkinson H.H."/>
            <person name="Zhang M."/>
            <person name="Coutinho P.M."/>
            <person name="Kenerley C.M."/>
            <person name="Monte E."/>
            <person name="Baker S.E."/>
            <person name="Grigoriev I.V."/>
        </authorList>
    </citation>
    <scope>NUCLEOTIDE SEQUENCE [LARGE SCALE GENOMIC DNA]</scope>
    <source>
        <strain evidence="8">Gv29-8 / FGSC 10586</strain>
    </source>
</reference>
<evidence type="ECO:0000256" key="3">
    <source>
        <dbReference type="ARBA" id="ARBA00023163"/>
    </source>
</evidence>
<keyword evidence="1" id="KW-0805">Transcription regulation</keyword>
<keyword evidence="3" id="KW-0804">Transcription</keyword>
<comment type="caution">
    <text evidence="7">The sequence shown here is derived from an EMBL/GenBank/DDBJ whole genome shotgun (WGS) entry which is preliminary data.</text>
</comment>
<dbReference type="InterPro" id="IPR002112">
    <property type="entry name" value="Leuzip_Jun"/>
</dbReference>
<dbReference type="VEuPathDB" id="FungiDB:TRIVIDRAFT_226201"/>
<dbReference type="InterPro" id="IPR046347">
    <property type="entry name" value="bZIP_sf"/>
</dbReference>
<feature type="compositionally biased region" description="Polar residues" evidence="5">
    <location>
        <begin position="117"/>
        <end position="147"/>
    </location>
</feature>
<feature type="coiled-coil region" evidence="4">
    <location>
        <begin position="201"/>
        <end position="228"/>
    </location>
</feature>
<dbReference type="Gene3D" id="1.20.5.170">
    <property type="match status" value="1"/>
</dbReference>
<gene>
    <name evidence="7" type="ORF">TRIVIDRAFT_226201</name>
</gene>
<dbReference type="PROSITE" id="PS00036">
    <property type="entry name" value="BZIP_BASIC"/>
    <property type="match status" value="1"/>
</dbReference>
<proteinExistence type="predicted"/>
<protein>
    <recommendedName>
        <fullName evidence="6">BZIP domain-containing protein</fullName>
    </recommendedName>
</protein>
<dbReference type="Proteomes" id="UP000007115">
    <property type="component" value="Unassembled WGS sequence"/>
</dbReference>
<dbReference type="STRING" id="413071.G9N5P3"/>
<dbReference type="OrthoDB" id="295274at2759"/>
<dbReference type="PROSITE" id="PS50217">
    <property type="entry name" value="BZIP"/>
    <property type="match status" value="1"/>
</dbReference>
<dbReference type="EMBL" id="ABDF02000087">
    <property type="protein sequence ID" value="EHK18085.1"/>
    <property type="molecule type" value="Genomic_DNA"/>
</dbReference>
<dbReference type="SMART" id="SM00338">
    <property type="entry name" value="BRLZ"/>
    <property type="match status" value="1"/>
</dbReference>
<feature type="domain" description="BZIP" evidence="6">
    <location>
        <begin position="176"/>
        <end position="239"/>
    </location>
</feature>
<keyword evidence="8" id="KW-1185">Reference proteome</keyword>
<dbReference type="AlphaFoldDB" id="G9N5P3"/>
<dbReference type="InParanoid" id="G9N5P3"/>
<feature type="region of interest" description="Disordered" evidence="5">
    <location>
        <begin position="109"/>
        <end position="182"/>
    </location>
</feature>
<dbReference type="PANTHER" id="PTHR23351">
    <property type="entry name" value="FOS TRANSCRIPTION FACTOR-RELATED"/>
    <property type="match status" value="1"/>
</dbReference>
<dbReference type="PANTHER" id="PTHR23351:SF24">
    <property type="entry name" value="ACTIVATING TRANSCRIPTION FACTOR 3-RELATED"/>
    <property type="match status" value="1"/>
</dbReference>
<dbReference type="InterPro" id="IPR004827">
    <property type="entry name" value="bZIP"/>
</dbReference>